<dbReference type="GeneID" id="8855034"/>
<dbReference type="OrthoDB" id="423343at2759"/>
<evidence type="ECO:0000256" key="2">
    <source>
        <dbReference type="SAM" id="MobiDB-lite"/>
    </source>
</evidence>
<dbReference type="Pfam" id="PF02493">
    <property type="entry name" value="MORN"/>
    <property type="match status" value="9"/>
</dbReference>
<dbReference type="Proteomes" id="UP000006671">
    <property type="component" value="Unassembled WGS sequence"/>
</dbReference>
<dbReference type="VEuPathDB" id="AmoebaDB:NAEGRDRAFT_51291"/>
<protein>
    <submittedName>
        <fullName evidence="3">Predicted protein</fullName>
    </submittedName>
</protein>
<dbReference type="OMA" id="WIGPFAN"/>
<keyword evidence="1" id="KW-0677">Repeat</keyword>
<dbReference type="eggNOG" id="KOG0229">
    <property type="taxonomic scope" value="Eukaryota"/>
</dbReference>
<organism evidence="4">
    <name type="scientific">Naegleria gruberi</name>
    <name type="common">Amoeba</name>
    <dbReference type="NCBI Taxonomy" id="5762"/>
    <lineage>
        <taxon>Eukaryota</taxon>
        <taxon>Discoba</taxon>
        <taxon>Heterolobosea</taxon>
        <taxon>Tetramitia</taxon>
        <taxon>Eutetramitia</taxon>
        <taxon>Vahlkampfiidae</taxon>
        <taxon>Naegleria</taxon>
    </lineage>
</organism>
<dbReference type="EMBL" id="GG738887">
    <property type="protein sequence ID" value="EFC41252.1"/>
    <property type="molecule type" value="Genomic_DNA"/>
</dbReference>
<evidence type="ECO:0000256" key="1">
    <source>
        <dbReference type="ARBA" id="ARBA00022737"/>
    </source>
</evidence>
<gene>
    <name evidence="3" type="ORF">NAEGRDRAFT_51291</name>
</gene>
<evidence type="ECO:0000313" key="3">
    <source>
        <dbReference type="EMBL" id="EFC41252.1"/>
    </source>
</evidence>
<evidence type="ECO:0000313" key="4">
    <source>
        <dbReference type="Proteomes" id="UP000006671"/>
    </source>
</evidence>
<reference evidence="3 4" key="1">
    <citation type="journal article" date="2010" name="Cell">
        <title>The genome of Naegleria gruberi illuminates early eukaryotic versatility.</title>
        <authorList>
            <person name="Fritz-Laylin L.K."/>
            <person name="Prochnik S.E."/>
            <person name="Ginger M.L."/>
            <person name="Dacks J.B."/>
            <person name="Carpenter M.L."/>
            <person name="Field M.C."/>
            <person name="Kuo A."/>
            <person name="Paredez A."/>
            <person name="Chapman J."/>
            <person name="Pham J."/>
            <person name="Shu S."/>
            <person name="Neupane R."/>
            <person name="Cipriano M."/>
            <person name="Mancuso J."/>
            <person name="Tu H."/>
            <person name="Salamov A."/>
            <person name="Lindquist E."/>
            <person name="Shapiro H."/>
            <person name="Lucas S."/>
            <person name="Grigoriev I.V."/>
            <person name="Cande W.Z."/>
            <person name="Fulton C."/>
            <person name="Rokhsar D.S."/>
            <person name="Dawson S.C."/>
        </authorList>
    </citation>
    <scope>NUCLEOTIDE SEQUENCE [LARGE SCALE GENOMIC DNA]</scope>
    <source>
        <strain evidence="3 4">NEG-M</strain>
    </source>
</reference>
<dbReference type="SUPFAM" id="SSF82185">
    <property type="entry name" value="Histone H3 K4-specific methyltransferase SET7/9 N-terminal domain"/>
    <property type="match status" value="2"/>
</dbReference>
<proteinExistence type="predicted"/>
<sequence length="424" mass="47718">MFSQYNPNSPTHQAYINYKIDYHNQPHDTIMVTPMPTLEKGNNSTLLNESDIDGINKQIEKTRKHVDDLNGMLKESSVPFTNDDFWCKYSPQIPLQKLIVEEIDEGDLPGLEAPFSEEVPLDRGSDPILEKIENHRSALNTSRSSLNKSALKNDPSYDNTDSFEIEGEGIYTGQHFDFIPNGAGTLTGYNGNVVTCNFVDGKANGAGSQIFKDGSMYKGTFVNGMKHGKGVLKTSSNKYKGEWRDDKKEGSGVLLYSNSESYEGEFSNNFPHGKGRYIFKDQSVYEGEFIEGKRHGLGALYYSDGVTVYEGTWERDRKFGQAKIILSNGIYEGSIVNDVKEGYGVYSYKNGDVYEGNWKQDKKHGEGIYYFANGGCFKGKWDYSKKHGRGIISTSDGTNYEEIWSMDKLISKKRLPIFLNPNLL</sequence>
<keyword evidence="4" id="KW-1185">Reference proteome</keyword>
<dbReference type="SMART" id="SM00698">
    <property type="entry name" value="MORN"/>
    <property type="match status" value="7"/>
</dbReference>
<dbReference type="InParanoid" id="D2VPR8"/>
<dbReference type="PANTHER" id="PTHR43215">
    <property type="entry name" value="RADIAL SPOKE HEAD 1 HOMOLOG"/>
    <property type="match status" value="1"/>
</dbReference>
<dbReference type="PANTHER" id="PTHR43215:SF14">
    <property type="entry name" value="RADIAL SPOKE HEAD 1 HOMOLOG"/>
    <property type="match status" value="1"/>
</dbReference>
<dbReference type="InterPro" id="IPR003409">
    <property type="entry name" value="MORN"/>
</dbReference>
<dbReference type="Gene3D" id="2.20.110.10">
    <property type="entry name" value="Histone H3 K4-specific methyltransferase SET7/9 N-terminal domain"/>
    <property type="match status" value="3"/>
</dbReference>
<dbReference type="AlphaFoldDB" id="D2VPR8"/>
<feature type="region of interest" description="Disordered" evidence="2">
    <location>
        <begin position="139"/>
        <end position="159"/>
    </location>
</feature>
<name>D2VPR8_NAEGR</name>
<dbReference type="RefSeq" id="XP_002673996.1">
    <property type="nucleotide sequence ID" value="XM_002673950.1"/>
</dbReference>
<accession>D2VPR8</accession>
<dbReference type="KEGG" id="ngr:NAEGRDRAFT_51291"/>